<comment type="caution">
    <text evidence="1">The sequence shown here is derived from an EMBL/GenBank/DDBJ whole genome shotgun (WGS) entry which is preliminary data.</text>
</comment>
<sequence length="74" mass="7783">MVIETVVATPTPIEVARLEETATLESMTEEPTTPVIAITLGRATTLVGVMILEEGTMLEGAMTVGVLVAATRVR</sequence>
<dbReference type="AlphaFoldDB" id="A0A6A4BKI1"/>
<proteinExistence type="predicted"/>
<dbReference type="EMBL" id="QXFT01005048">
    <property type="protein sequence ID" value="KAE9274491.1"/>
    <property type="molecule type" value="Genomic_DNA"/>
</dbReference>
<keyword evidence="2" id="KW-1185">Reference proteome</keyword>
<organism evidence="1 2">
    <name type="scientific">Phytophthora rubi</name>
    <dbReference type="NCBI Taxonomy" id="129364"/>
    <lineage>
        <taxon>Eukaryota</taxon>
        <taxon>Sar</taxon>
        <taxon>Stramenopiles</taxon>
        <taxon>Oomycota</taxon>
        <taxon>Peronosporomycetes</taxon>
        <taxon>Peronosporales</taxon>
        <taxon>Peronosporaceae</taxon>
        <taxon>Phytophthora</taxon>
    </lineage>
</organism>
<name>A0A6A4BKI1_9STRA</name>
<protein>
    <submittedName>
        <fullName evidence="1">Uncharacterized protein</fullName>
    </submittedName>
</protein>
<reference evidence="1 2" key="1">
    <citation type="submission" date="2018-08" db="EMBL/GenBank/DDBJ databases">
        <title>Genomic investigation of the strawberry pathogen Phytophthora fragariae indicates pathogenicity is determined by transcriptional variation in three key races.</title>
        <authorList>
            <person name="Adams T.M."/>
            <person name="Armitage A.D."/>
            <person name="Sobczyk M.K."/>
            <person name="Bates H.J."/>
            <person name="Dunwell J.M."/>
            <person name="Nellist C.F."/>
            <person name="Harrison R.J."/>
        </authorList>
    </citation>
    <scope>NUCLEOTIDE SEQUENCE [LARGE SCALE GENOMIC DNA]</scope>
    <source>
        <strain evidence="1 2">SCRP333</strain>
    </source>
</reference>
<evidence type="ECO:0000313" key="1">
    <source>
        <dbReference type="EMBL" id="KAE9274491.1"/>
    </source>
</evidence>
<gene>
    <name evidence="1" type="ORF">PR003_g29593</name>
</gene>
<evidence type="ECO:0000313" key="2">
    <source>
        <dbReference type="Proteomes" id="UP000434957"/>
    </source>
</evidence>
<accession>A0A6A4BKI1</accession>
<dbReference type="Proteomes" id="UP000434957">
    <property type="component" value="Unassembled WGS sequence"/>
</dbReference>